<evidence type="ECO:0000313" key="11">
    <source>
        <dbReference type="EMBL" id="MCC2148600.1"/>
    </source>
</evidence>
<evidence type="ECO:0000256" key="5">
    <source>
        <dbReference type="ARBA" id="ARBA00022759"/>
    </source>
</evidence>
<evidence type="ECO:0000256" key="3">
    <source>
        <dbReference type="ARBA" id="ARBA00022664"/>
    </source>
</evidence>
<dbReference type="SMART" id="SM00358">
    <property type="entry name" value="DSRM"/>
    <property type="match status" value="1"/>
</dbReference>
<keyword evidence="12" id="KW-1185">Reference proteome</keyword>
<dbReference type="Gene3D" id="3.30.160.20">
    <property type="match status" value="1"/>
</dbReference>
<dbReference type="InterPro" id="IPR014720">
    <property type="entry name" value="dsRBD_dom"/>
</dbReference>
<dbReference type="PANTHER" id="PTHR11207:SF0">
    <property type="entry name" value="RIBONUCLEASE 3"/>
    <property type="match status" value="1"/>
</dbReference>
<feature type="active site" evidence="8">
    <location>
        <position position="125"/>
    </location>
</feature>
<dbReference type="RefSeq" id="WP_022119334.1">
    <property type="nucleotide sequence ID" value="NZ_JAJEQE010000011.1"/>
</dbReference>
<dbReference type="PROSITE" id="PS50137">
    <property type="entry name" value="DS_RBD"/>
    <property type="match status" value="1"/>
</dbReference>
<evidence type="ECO:0000256" key="4">
    <source>
        <dbReference type="ARBA" id="ARBA00022722"/>
    </source>
</evidence>
<comment type="similarity">
    <text evidence="2">Belongs to the ribonuclease III family.</text>
</comment>
<dbReference type="PANTHER" id="PTHR11207">
    <property type="entry name" value="RIBONUCLEASE III"/>
    <property type="match status" value="1"/>
</dbReference>
<protein>
    <recommendedName>
        <fullName evidence="8">Ribonuclease 3</fullName>
        <ecNumber evidence="8">3.1.26.3</ecNumber>
    </recommendedName>
    <alternativeName>
        <fullName evidence="8">Ribonuclease III</fullName>
        <shortName evidence="8">RNase III</shortName>
    </alternativeName>
</protein>
<keyword evidence="8" id="KW-0963">Cytoplasm</keyword>
<evidence type="ECO:0000259" key="9">
    <source>
        <dbReference type="PROSITE" id="PS50137"/>
    </source>
</evidence>
<dbReference type="SUPFAM" id="SSF54768">
    <property type="entry name" value="dsRNA-binding domain-like"/>
    <property type="match status" value="1"/>
</dbReference>
<feature type="binding site" evidence="8">
    <location>
        <position position="122"/>
    </location>
    <ligand>
        <name>Mg(2+)</name>
        <dbReference type="ChEBI" id="CHEBI:18420"/>
    </ligand>
</feature>
<feature type="active site" evidence="8">
    <location>
        <position position="53"/>
    </location>
</feature>
<keyword evidence="7 8" id="KW-0694">RNA-binding</keyword>
<dbReference type="Gene3D" id="1.10.1520.10">
    <property type="entry name" value="Ribonuclease III domain"/>
    <property type="match status" value="1"/>
</dbReference>
<dbReference type="PROSITE" id="PS00517">
    <property type="entry name" value="RNASE_3_1"/>
    <property type="match status" value="1"/>
</dbReference>
<accession>A0ABS8ETS1</accession>
<dbReference type="SMART" id="SM00535">
    <property type="entry name" value="RIBOc"/>
    <property type="match status" value="1"/>
</dbReference>
<dbReference type="Pfam" id="PF14622">
    <property type="entry name" value="Ribonucleas_3_3"/>
    <property type="match status" value="1"/>
</dbReference>
<dbReference type="Proteomes" id="UP001299235">
    <property type="component" value="Unassembled WGS sequence"/>
</dbReference>
<keyword evidence="8" id="KW-0819">tRNA processing</keyword>
<comment type="catalytic activity">
    <reaction evidence="1 8">
        <text>Endonucleolytic cleavage to 5'-phosphomonoester.</text>
        <dbReference type="EC" id="3.1.26.3"/>
    </reaction>
</comment>
<sequence>MKQTKDLKELEGKIGYTFKDKTLFKQALTHSSYANEHRHEGLKDNERLEFLGDAVLEIISSEYLFYNYPDMAEGEMTKLRASIVCEPTLALCTHEISLGSYLFLGKGEERTGGRNRDSIVSDAMESVIGAIYLDGGFASAKEFIHKFILKDIEHKKLFYDSKTILQEIVQSDYKGKEIEYVLTGEIGPDHDKKFVVSLVVGDKTLGEGTGRTKKAAEQEAAYRAIIKLKGNA</sequence>
<proteinExistence type="inferred from homology"/>
<evidence type="ECO:0000256" key="7">
    <source>
        <dbReference type="ARBA" id="ARBA00022884"/>
    </source>
</evidence>
<feature type="domain" description="DRBM" evidence="9">
    <location>
        <begin position="160"/>
        <end position="230"/>
    </location>
</feature>
<dbReference type="GO" id="GO:0004525">
    <property type="term" value="F:ribonuclease III activity"/>
    <property type="evidence" value="ECO:0007669"/>
    <property type="project" value="UniProtKB-EC"/>
</dbReference>
<comment type="caution">
    <text evidence="11">The sequence shown here is derived from an EMBL/GenBank/DDBJ whole genome shotgun (WGS) entry which is preliminary data.</text>
</comment>
<keyword evidence="8" id="KW-0698">rRNA processing</keyword>
<keyword evidence="6 8" id="KW-0378">Hydrolase</keyword>
<dbReference type="InterPro" id="IPR036389">
    <property type="entry name" value="RNase_III_sf"/>
</dbReference>
<dbReference type="EC" id="3.1.26.3" evidence="8"/>
<dbReference type="EMBL" id="JAJEQE010000011">
    <property type="protein sequence ID" value="MCC2148600.1"/>
    <property type="molecule type" value="Genomic_DNA"/>
</dbReference>
<comment type="subunit">
    <text evidence="8">Homodimer.</text>
</comment>
<evidence type="ECO:0000256" key="2">
    <source>
        <dbReference type="ARBA" id="ARBA00010183"/>
    </source>
</evidence>
<comment type="subcellular location">
    <subcellularLocation>
        <location evidence="8">Cytoplasm</location>
    </subcellularLocation>
</comment>
<reference evidence="11 12" key="1">
    <citation type="submission" date="2021-10" db="EMBL/GenBank/DDBJ databases">
        <title>Anaerobic single-cell dispensing facilitates the cultivation of human gut bacteria.</title>
        <authorList>
            <person name="Afrizal A."/>
        </authorList>
    </citation>
    <scope>NUCLEOTIDE SEQUENCE [LARGE SCALE GENOMIC DNA]</scope>
    <source>
        <strain evidence="11 12">CLA-AA-H246</strain>
    </source>
</reference>
<dbReference type="PROSITE" id="PS50142">
    <property type="entry name" value="RNASE_3_2"/>
    <property type="match status" value="1"/>
</dbReference>
<organism evidence="11 12">
    <name type="scientific">Hominisplanchenecus faecis</name>
    <dbReference type="NCBI Taxonomy" id="2885351"/>
    <lineage>
        <taxon>Bacteria</taxon>
        <taxon>Bacillati</taxon>
        <taxon>Bacillota</taxon>
        <taxon>Clostridia</taxon>
        <taxon>Lachnospirales</taxon>
        <taxon>Lachnospiraceae</taxon>
        <taxon>Hominisplanchenecus</taxon>
    </lineage>
</organism>
<dbReference type="Pfam" id="PF00035">
    <property type="entry name" value="dsrm"/>
    <property type="match status" value="1"/>
</dbReference>
<keyword evidence="8" id="KW-0699">rRNA-binding</keyword>
<dbReference type="SUPFAM" id="SSF69065">
    <property type="entry name" value="RNase III domain-like"/>
    <property type="match status" value="1"/>
</dbReference>
<comment type="function">
    <text evidence="8">Digests double-stranded RNA. Involved in the processing of primary rRNA transcript to yield the immediate precursors to the large and small rRNAs (23S and 16S). Processes some mRNAs, and tRNAs when they are encoded in the rRNA operon. Processes pre-crRNA and tracrRNA of type II CRISPR loci if present in the organism.</text>
</comment>
<comment type="cofactor">
    <cofactor evidence="8">
        <name>Mg(2+)</name>
        <dbReference type="ChEBI" id="CHEBI:18420"/>
    </cofactor>
</comment>
<evidence type="ECO:0000256" key="6">
    <source>
        <dbReference type="ARBA" id="ARBA00022801"/>
    </source>
</evidence>
<name>A0ABS8ETS1_9FIRM</name>
<feature type="binding site" evidence="8">
    <location>
        <position position="49"/>
    </location>
    <ligand>
        <name>Mg(2+)</name>
        <dbReference type="ChEBI" id="CHEBI:18420"/>
    </ligand>
</feature>
<dbReference type="CDD" id="cd00593">
    <property type="entry name" value="RIBOc"/>
    <property type="match status" value="1"/>
</dbReference>
<dbReference type="NCBIfam" id="TIGR02191">
    <property type="entry name" value="RNaseIII"/>
    <property type="match status" value="1"/>
</dbReference>
<keyword evidence="4 8" id="KW-0540">Nuclease</keyword>
<evidence type="ECO:0000313" key="12">
    <source>
        <dbReference type="Proteomes" id="UP001299235"/>
    </source>
</evidence>
<evidence type="ECO:0000256" key="1">
    <source>
        <dbReference type="ARBA" id="ARBA00000109"/>
    </source>
</evidence>
<gene>
    <name evidence="8 11" type="primary">rnc</name>
    <name evidence="11" type="ORF">LKD42_04930</name>
</gene>
<dbReference type="HAMAP" id="MF_00104">
    <property type="entry name" value="RNase_III"/>
    <property type="match status" value="1"/>
</dbReference>
<feature type="domain" description="RNase III" evidence="10">
    <location>
        <begin position="7"/>
        <end position="136"/>
    </location>
</feature>
<evidence type="ECO:0000259" key="10">
    <source>
        <dbReference type="PROSITE" id="PS50142"/>
    </source>
</evidence>
<dbReference type="CDD" id="cd10845">
    <property type="entry name" value="DSRM_RNAse_III_family"/>
    <property type="match status" value="1"/>
</dbReference>
<feature type="binding site" evidence="8">
    <location>
        <position position="125"/>
    </location>
    <ligand>
        <name>Mg(2+)</name>
        <dbReference type="ChEBI" id="CHEBI:18420"/>
    </ligand>
</feature>
<keyword evidence="8" id="KW-0460">Magnesium</keyword>
<keyword evidence="3 8" id="KW-0507">mRNA processing</keyword>
<keyword evidence="5 8" id="KW-0255">Endonuclease</keyword>
<dbReference type="InterPro" id="IPR011907">
    <property type="entry name" value="RNase_III"/>
</dbReference>
<dbReference type="InterPro" id="IPR000999">
    <property type="entry name" value="RNase_III_dom"/>
</dbReference>
<keyword evidence="8" id="KW-0479">Metal-binding</keyword>
<evidence type="ECO:0000256" key="8">
    <source>
        <dbReference type="HAMAP-Rule" id="MF_00104"/>
    </source>
</evidence>